<dbReference type="STRING" id="1121302.SAMN02745163_03414"/>
<dbReference type="AlphaFoldDB" id="A0A1M6QIY5"/>
<dbReference type="OrthoDB" id="1922516at2"/>
<keyword evidence="2" id="KW-1185">Reference proteome</keyword>
<sequence>MIAFEQCYIYNSLGAYNEETPDVSVEIKEINRDGDYLTLHDTSGYTHIINLTKVFAVTYK</sequence>
<evidence type="ECO:0000313" key="1">
    <source>
        <dbReference type="EMBL" id="SHK20023.1"/>
    </source>
</evidence>
<gene>
    <name evidence="1" type="ORF">SAMN02745163_03414</name>
</gene>
<accession>A0A1M6QIY5</accession>
<dbReference type="RefSeq" id="WP_072990661.1">
    <property type="nucleotide sequence ID" value="NZ_FQZB01000014.1"/>
</dbReference>
<dbReference type="EMBL" id="FQZB01000014">
    <property type="protein sequence ID" value="SHK20023.1"/>
    <property type="molecule type" value="Genomic_DNA"/>
</dbReference>
<evidence type="ECO:0000313" key="2">
    <source>
        <dbReference type="Proteomes" id="UP000184310"/>
    </source>
</evidence>
<dbReference type="Proteomes" id="UP000184310">
    <property type="component" value="Unassembled WGS sequence"/>
</dbReference>
<reference evidence="1 2" key="1">
    <citation type="submission" date="2016-11" db="EMBL/GenBank/DDBJ databases">
        <authorList>
            <person name="Jaros S."/>
            <person name="Januszkiewicz K."/>
            <person name="Wedrychowicz H."/>
        </authorList>
    </citation>
    <scope>NUCLEOTIDE SEQUENCE [LARGE SCALE GENOMIC DNA]</scope>
    <source>
        <strain evidence="1 2">DSM 21758</strain>
    </source>
</reference>
<proteinExistence type="predicted"/>
<protein>
    <submittedName>
        <fullName evidence="1">Uncharacterized protein</fullName>
    </submittedName>
</protein>
<name>A0A1M6QIY5_9CLOT</name>
<organism evidence="1 2">
    <name type="scientific">Clostridium cavendishii DSM 21758</name>
    <dbReference type="NCBI Taxonomy" id="1121302"/>
    <lineage>
        <taxon>Bacteria</taxon>
        <taxon>Bacillati</taxon>
        <taxon>Bacillota</taxon>
        <taxon>Clostridia</taxon>
        <taxon>Eubacteriales</taxon>
        <taxon>Clostridiaceae</taxon>
        <taxon>Clostridium</taxon>
    </lineage>
</organism>